<evidence type="ECO:0000313" key="2">
    <source>
        <dbReference type="EMBL" id="CDW76951.1"/>
    </source>
</evidence>
<feature type="compositionally biased region" description="Polar residues" evidence="1">
    <location>
        <begin position="292"/>
        <end position="312"/>
    </location>
</feature>
<accession>A0A078A848</accession>
<dbReference type="Proteomes" id="UP000039865">
    <property type="component" value="Unassembled WGS sequence"/>
</dbReference>
<evidence type="ECO:0000313" key="3">
    <source>
        <dbReference type="Proteomes" id="UP000039865"/>
    </source>
</evidence>
<gene>
    <name evidence="2" type="primary">Contig1480.g1613</name>
    <name evidence="2" type="ORF">STYLEM_5916</name>
</gene>
<feature type="region of interest" description="Disordered" evidence="1">
    <location>
        <begin position="442"/>
        <end position="477"/>
    </location>
</feature>
<feature type="region of interest" description="Disordered" evidence="1">
    <location>
        <begin position="130"/>
        <end position="153"/>
    </location>
</feature>
<keyword evidence="3" id="KW-1185">Reference proteome</keyword>
<sequence length="587" mass="68558">MQTISNVGTDPMVAGINSISVSQLNSAQNKIPIYLPSQIKPGFKILKDHSIKDLAQQSKVAISRTQLNSNMSSPMTRNSNIPQSVITNAKMGSIDSRNFKMNKNYQFKSQINLLSRNETINGYKPIAEYSNMDSQSQQDSSTVVRNQKYHQDKQLREESMYRHKQIEIQEKKTRDLLKKLTQKQVTKKKYNGDESGTIDNYNSKNDDNIKSIENDIMISHEQSIDEEQQTTSNIYSDSILKQKQQQEYEQSPQRTLKNAKLIQSQSERSITGISQYLVQNQKVLPSDKSRNNHYFNTKEPNTAMDSNKSTSLKPKRNNKYIIKEMNNLDDNDELIMRLKLFGKVGGDSSRKIDAKDAEEFQQLQQDEDYIDELAKQFEQMTDQKSQKYFKDHIKDKIADQYNQMPVSLVALSQNRKYILEQLFNRKNLFPPQRRSLELAKLQSKDEQQEGGIKVSESQRNLHLPQIQNRNSQSSAQRSRFLQDLRNLSIGKFKEGFLKQEDDQRKNTEVKKYKSRGQFENVANFYRFLPQERQKKIEKQINRLLDEKQRMSEMDQYLEFYIRDGDKIDEEAEQQMDRTQAIINAPIL</sequence>
<protein>
    <submittedName>
        <fullName evidence="2">Uncharacterized protein</fullName>
    </submittedName>
</protein>
<proteinExistence type="predicted"/>
<dbReference type="InParanoid" id="A0A078A848"/>
<reference evidence="2 3" key="1">
    <citation type="submission" date="2014-06" db="EMBL/GenBank/DDBJ databases">
        <authorList>
            <person name="Swart Estienne"/>
        </authorList>
    </citation>
    <scope>NUCLEOTIDE SEQUENCE [LARGE SCALE GENOMIC DNA]</scope>
    <source>
        <strain evidence="2 3">130c</strain>
    </source>
</reference>
<feature type="compositionally biased region" description="Low complexity" evidence="1">
    <location>
        <begin position="465"/>
        <end position="477"/>
    </location>
</feature>
<name>A0A078A848_STYLE</name>
<feature type="region of interest" description="Disordered" evidence="1">
    <location>
        <begin position="287"/>
        <end position="313"/>
    </location>
</feature>
<organism evidence="2 3">
    <name type="scientific">Stylonychia lemnae</name>
    <name type="common">Ciliate</name>
    <dbReference type="NCBI Taxonomy" id="5949"/>
    <lineage>
        <taxon>Eukaryota</taxon>
        <taxon>Sar</taxon>
        <taxon>Alveolata</taxon>
        <taxon>Ciliophora</taxon>
        <taxon>Intramacronucleata</taxon>
        <taxon>Spirotrichea</taxon>
        <taxon>Stichotrichia</taxon>
        <taxon>Sporadotrichida</taxon>
        <taxon>Oxytrichidae</taxon>
        <taxon>Stylonychinae</taxon>
        <taxon>Stylonychia</taxon>
    </lineage>
</organism>
<evidence type="ECO:0000256" key="1">
    <source>
        <dbReference type="SAM" id="MobiDB-lite"/>
    </source>
</evidence>
<dbReference type="AlphaFoldDB" id="A0A078A848"/>
<dbReference type="EMBL" id="CCKQ01005692">
    <property type="protein sequence ID" value="CDW76951.1"/>
    <property type="molecule type" value="Genomic_DNA"/>
</dbReference>